<dbReference type="EMBL" id="QYCY01000002">
    <property type="protein sequence ID" value="RLV73761.1"/>
    <property type="molecule type" value="Genomic_DNA"/>
</dbReference>
<comment type="caution">
    <text evidence="1">The sequence shown here is derived from an EMBL/GenBank/DDBJ whole genome shotgun (WGS) entry which is preliminary data.</text>
</comment>
<organism evidence="1 2">
    <name type="scientific">Streptomyces rapamycinicus (strain ATCC 29253 / DSM 41530 / NRRL 5491 / AYB-994)</name>
    <name type="common">Streptomyces hygroscopicus (strain ATCC 29253)</name>
    <dbReference type="NCBI Taxonomy" id="1343740"/>
    <lineage>
        <taxon>Bacteria</taxon>
        <taxon>Bacillati</taxon>
        <taxon>Actinomycetota</taxon>
        <taxon>Actinomycetes</taxon>
        <taxon>Kitasatosporales</taxon>
        <taxon>Streptomycetaceae</taxon>
        <taxon>Streptomyces</taxon>
        <taxon>Streptomyces violaceusniger group</taxon>
    </lineage>
</organism>
<accession>A0A0A0NDC4</accession>
<dbReference type="InterPro" id="IPR015947">
    <property type="entry name" value="PUA-like_sf"/>
</dbReference>
<dbReference type="Gene3D" id="2.30.130.30">
    <property type="entry name" value="Hypothetical protein"/>
    <property type="match status" value="1"/>
</dbReference>
<dbReference type="RefSeq" id="WP_020867506.1">
    <property type="nucleotide sequence ID" value="NC_022785.1"/>
</dbReference>
<dbReference type="AlphaFoldDB" id="A0A0A0NDC4"/>
<protein>
    <submittedName>
        <fullName evidence="1">Uncharacterized protein</fullName>
    </submittedName>
</protein>
<dbReference type="eggNOG" id="COG4933">
    <property type="taxonomic scope" value="Bacteria"/>
</dbReference>
<name>A0A0A0NDC4_STRRN</name>
<dbReference type="SUPFAM" id="SSF88697">
    <property type="entry name" value="PUA domain-like"/>
    <property type="match status" value="1"/>
</dbReference>
<reference evidence="1 2" key="1">
    <citation type="journal article" date="2018" name="J. Biol. Chem.">
        <title>Discovery of the actinoplanic acid pathway in Streptomyces rapamycinicus reveals a genetically conserved synergism with rapamycin.</title>
        <authorList>
            <person name="Mrak P."/>
            <person name="Krastel P."/>
            <person name="Pivk Lukancic P."/>
            <person name="Tao J."/>
            <person name="Pistorius D."/>
            <person name="Moore C.M."/>
        </authorList>
    </citation>
    <scope>NUCLEOTIDE SEQUENCE [LARGE SCALE GENOMIC DNA]</scope>
    <source>
        <strain evidence="1 2">NRRL 5491</strain>
    </source>
</reference>
<dbReference type="Proteomes" id="UP000281594">
    <property type="component" value="Unassembled WGS sequence"/>
</dbReference>
<dbReference type="HOGENOM" id="CLU_135561_1_0_11"/>
<dbReference type="STRING" id="1343740.M271_12510"/>
<sequence>MSIHPRFASATLDGTKTVELRRRRVAFPPGALVVLYASAPEMALVGTVRVDTVVTAEPGHLWESVAARSGITRREYDQYATGVGALSALFLDTPRKLPAPVPLTTLRRACSSFTVPQSYRYFNVEELKSIASADAAGAELLQRVIDSGSA</sequence>
<proteinExistence type="predicted"/>
<evidence type="ECO:0000313" key="2">
    <source>
        <dbReference type="Proteomes" id="UP000281594"/>
    </source>
</evidence>
<evidence type="ECO:0000313" key="1">
    <source>
        <dbReference type="EMBL" id="RLV73761.1"/>
    </source>
</evidence>
<gene>
    <name evidence="1" type="ORF">D3C57_131085</name>
</gene>
<dbReference type="KEGG" id="src:M271_12510"/>